<evidence type="ECO:0000313" key="5">
    <source>
        <dbReference type="Proteomes" id="UP000092871"/>
    </source>
</evidence>
<gene>
    <name evidence="2" type="ORF">MGA5115_00299</name>
    <name evidence="3" type="ORF">MGA5116_01860</name>
</gene>
<evidence type="ECO:0000313" key="3">
    <source>
        <dbReference type="EMBL" id="SBT21267.1"/>
    </source>
</evidence>
<keyword evidence="4" id="KW-1185">Reference proteome</keyword>
<proteinExistence type="predicted"/>
<dbReference type="Pfam" id="PF10975">
    <property type="entry name" value="DUF2802"/>
    <property type="match status" value="1"/>
</dbReference>
<evidence type="ECO:0000256" key="1">
    <source>
        <dbReference type="SAM" id="Phobius"/>
    </source>
</evidence>
<dbReference type="Proteomes" id="UP000092871">
    <property type="component" value="Unassembled WGS sequence"/>
</dbReference>
<reference evidence="2 5" key="1">
    <citation type="submission" date="2016-06" db="EMBL/GenBank/DDBJ databases">
        <authorList>
            <person name="Kjaerup R.B."/>
            <person name="Dalgaard T.S."/>
            <person name="Juul-Madsen H.R."/>
        </authorList>
    </citation>
    <scope>NUCLEOTIDE SEQUENCE [LARGE SCALE GENOMIC DNA]</scope>
    <source>
        <strain evidence="2 5">CECT 5115</strain>
    </source>
</reference>
<reference evidence="3 4" key="2">
    <citation type="submission" date="2016-06" db="EMBL/GenBank/DDBJ databases">
        <authorList>
            <person name="Rodrigo-Torres L."/>
            <person name="Arahal D.R."/>
        </authorList>
    </citation>
    <scope>NUCLEOTIDE SEQUENCE [LARGE SCALE GENOMIC DNA]</scope>
    <source>
        <strain evidence="3 4">CECT 5116</strain>
    </source>
</reference>
<dbReference type="RefSeq" id="WP_067030749.1">
    <property type="nucleotide sequence ID" value="NZ_FLRA01000002.1"/>
</dbReference>
<dbReference type="AlphaFoldDB" id="A0A1C3JM71"/>
<evidence type="ECO:0000313" key="4">
    <source>
        <dbReference type="Proteomes" id="UP000092840"/>
    </source>
</evidence>
<protein>
    <recommendedName>
        <fullName evidence="6">DUF2802 domain-containing protein</fullName>
    </recommendedName>
</protein>
<evidence type="ECO:0000313" key="2">
    <source>
        <dbReference type="EMBL" id="SBT16219.1"/>
    </source>
</evidence>
<dbReference type="Proteomes" id="UP000092840">
    <property type="component" value="Unassembled WGS sequence"/>
</dbReference>
<dbReference type="EMBL" id="FLRA01000002">
    <property type="protein sequence ID" value="SBT16219.1"/>
    <property type="molecule type" value="Genomic_DNA"/>
</dbReference>
<name>A0A1C3JM71_9GAMM</name>
<evidence type="ECO:0008006" key="6">
    <source>
        <dbReference type="Google" id="ProtNLM"/>
    </source>
</evidence>
<dbReference type="InterPro" id="IPR021244">
    <property type="entry name" value="DUF2802"/>
</dbReference>
<organism evidence="2 5">
    <name type="scientific">Marinomonas gallaica</name>
    <dbReference type="NCBI Taxonomy" id="1806667"/>
    <lineage>
        <taxon>Bacteria</taxon>
        <taxon>Pseudomonadati</taxon>
        <taxon>Pseudomonadota</taxon>
        <taxon>Gammaproteobacteria</taxon>
        <taxon>Oceanospirillales</taxon>
        <taxon>Oceanospirillaceae</taxon>
        <taxon>Marinomonas</taxon>
    </lineage>
</organism>
<feature type="transmembrane region" description="Helical" evidence="1">
    <location>
        <begin position="6"/>
        <end position="26"/>
    </location>
</feature>
<keyword evidence="1" id="KW-1133">Transmembrane helix</keyword>
<dbReference type="EMBL" id="FLRB01000012">
    <property type="protein sequence ID" value="SBT21267.1"/>
    <property type="molecule type" value="Genomic_DNA"/>
</dbReference>
<keyword evidence="1" id="KW-0812">Transmembrane</keyword>
<keyword evidence="1" id="KW-0472">Membrane</keyword>
<dbReference type="OrthoDB" id="7068231at2"/>
<accession>A0A1C3JM71</accession>
<sequence>MESQWVFNFLLVLQFLLLVALAVWAFRLSRKLKRFERSAQEVEQAQKKQVQVLASGSIGMGRRLVAIEKRLNMAVERQSELISKEGSSVSYNRAMELLEMGASVDDLVSKCGLIRAEAELISLLKKESRKAPSSSQSY</sequence>